<reference evidence="2" key="1">
    <citation type="submission" date="2012-06" db="EMBL/GenBank/DDBJ databases">
        <title>Complete sequence of chromosome of Desulfomonile tiedjei DSM 6799.</title>
        <authorList>
            <person name="Lucas S."/>
            <person name="Copeland A."/>
            <person name="Lapidus A."/>
            <person name="Glavina del Rio T."/>
            <person name="Dalin E."/>
            <person name="Tice H."/>
            <person name="Bruce D."/>
            <person name="Goodwin L."/>
            <person name="Pitluck S."/>
            <person name="Peters L."/>
            <person name="Ovchinnikova G."/>
            <person name="Zeytun A."/>
            <person name="Lu M."/>
            <person name="Kyrpides N."/>
            <person name="Mavromatis K."/>
            <person name="Ivanova N."/>
            <person name="Brettin T."/>
            <person name="Detter J.C."/>
            <person name="Han C."/>
            <person name="Larimer F."/>
            <person name="Land M."/>
            <person name="Hauser L."/>
            <person name="Markowitz V."/>
            <person name="Cheng J.-F."/>
            <person name="Hugenholtz P."/>
            <person name="Woyke T."/>
            <person name="Wu D."/>
            <person name="Spring S."/>
            <person name="Schroeder M."/>
            <person name="Brambilla E."/>
            <person name="Klenk H.-P."/>
            <person name="Eisen J.A."/>
        </authorList>
    </citation>
    <scope>NUCLEOTIDE SEQUENCE [LARGE SCALE GENOMIC DNA]</scope>
    <source>
        <strain evidence="2">ATCC 49306 / DSM 6799 / DCB-1</strain>
    </source>
</reference>
<name>I4C1M1_DESTA</name>
<sequence>MKYPASFECPPAPPRETARIRQALSVRVDAGLVRAFYEACKRYELRHSEMMEIILWNALEKPPLSYQPESGASKEDSGKPE</sequence>
<dbReference type="RefSeq" id="WP_014808618.1">
    <property type="nucleotide sequence ID" value="NC_018025.1"/>
</dbReference>
<keyword evidence="2" id="KW-1185">Reference proteome</keyword>
<dbReference type="AlphaFoldDB" id="I4C1M1"/>
<evidence type="ECO:0000313" key="1">
    <source>
        <dbReference type="EMBL" id="AFM23462.1"/>
    </source>
</evidence>
<gene>
    <name evidence="1" type="ordered locus">Desti_0736</name>
</gene>
<organism evidence="1 2">
    <name type="scientific">Desulfomonile tiedjei (strain ATCC 49306 / DSM 6799 / DCB-1)</name>
    <dbReference type="NCBI Taxonomy" id="706587"/>
    <lineage>
        <taxon>Bacteria</taxon>
        <taxon>Pseudomonadati</taxon>
        <taxon>Thermodesulfobacteriota</taxon>
        <taxon>Desulfomonilia</taxon>
        <taxon>Desulfomonilales</taxon>
        <taxon>Desulfomonilaceae</taxon>
        <taxon>Desulfomonile</taxon>
    </lineage>
</organism>
<proteinExistence type="predicted"/>
<dbReference type="HOGENOM" id="CLU_2568315_0_0_7"/>
<evidence type="ECO:0008006" key="3">
    <source>
        <dbReference type="Google" id="ProtNLM"/>
    </source>
</evidence>
<dbReference type="KEGG" id="dti:Desti_0736"/>
<protein>
    <recommendedName>
        <fullName evidence="3">CopG family transcriptional regulator</fullName>
    </recommendedName>
</protein>
<evidence type="ECO:0000313" key="2">
    <source>
        <dbReference type="Proteomes" id="UP000006055"/>
    </source>
</evidence>
<dbReference type="Proteomes" id="UP000006055">
    <property type="component" value="Chromosome"/>
</dbReference>
<dbReference type="EMBL" id="CP003360">
    <property type="protein sequence ID" value="AFM23462.1"/>
    <property type="molecule type" value="Genomic_DNA"/>
</dbReference>
<accession>I4C1M1</accession>